<proteinExistence type="predicted"/>
<dbReference type="OrthoDB" id="180999at2"/>
<evidence type="ECO:0000259" key="8">
    <source>
        <dbReference type="Pfam" id="PF02687"/>
    </source>
</evidence>
<gene>
    <name evidence="9" type="ORF">CAL26_03410</name>
</gene>
<dbReference type="PANTHER" id="PTHR43738">
    <property type="entry name" value="ABC TRANSPORTER, MEMBRANE PROTEIN"/>
    <property type="match status" value="1"/>
</dbReference>
<dbReference type="InterPro" id="IPR003838">
    <property type="entry name" value="ABC3_permease_C"/>
</dbReference>
<keyword evidence="4 7" id="KW-0812">Transmembrane</keyword>
<evidence type="ECO:0000256" key="2">
    <source>
        <dbReference type="ARBA" id="ARBA00022448"/>
    </source>
</evidence>
<dbReference type="AlphaFoldDB" id="A0A261RNY6"/>
<feature type="transmembrane region" description="Helical" evidence="7">
    <location>
        <begin position="335"/>
        <end position="365"/>
    </location>
</feature>
<organism evidence="9 10">
    <name type="scientific">Bordetella genomosp. 9</name>
    <dbReference type="NCBI Taxonomy" id="1416803"/>
    <lineage>
        <taxon>Bacteria</taxon>
        <taxon>Pseudomonadati</taxon>
        <taxon>Pseudomonadota</taxon>
        <taxon>Betaproteobacteria</taxon>
        <taxon>Burkholderiales</taxon>
        <taxon>Alcaligenaceae</taxon>
        <taxon>Bordetella</taxon>
    </lineage>
</organism>
<evidence type="ECO:0000313" key="10">
    <source>
        <dbReference type="Proteomes" id="UP000216857"/>
    </source>
</evidence>
<accession>A0A261RNY6</accession>
<dbReference type="InterPro" id="IPR005891">
    <property type="entry name" value="DevC"/>
</dbReference>
<sequence length="412" mass="44323">MTLPVSTNFALRQLGHKDLGLVAALAGVCVAVVLIFIQLGFRNALTDSVLNFDRALDADIVLVSAQFDTIAHTPPSFARGLVYQARDVPGVRSATPLYVHMARLSLTEHGEPLPARVIGVDPGNAALHAPGLVHQQMRLRQPGTGLIDALSRGPFADRVEQVNDGETPRVYLRNAKHPGNLVDASRPERAPTGNGSATPPPIDLIGAFQLGPDFNFPANLIVSDQDFSRLFDQPAEQVSLGLVKIVPGANAERVRDELARRMRGSAQVWLKEDLIAHERNHFIHRTPLGIVTNFGILVGIMIGVVFVLEVLHGIIEKNLAEYAVLRAAGRGNGFLLALVIQLALFVAVATFAASLAVTALLYKVLERATQLNFSMDASMAALVLLATLTMSALAVVFAMRKLLQSDPVDSFA</sequence>
<keyword evidence="3" id="KW-1003">Cell membrane</keyword>
<keyword evidence="6 7" id="KW-0472">Membrane</keyword>
<feature type="transmembrane region" description="Helical" evidence="7">
    <location>
        <begin position="20"/>
        <end position="41"/>
    </location>
</feature>
<protein>
    <recommendedName>
        <fullName evidence="8">ABC3 transporter permease C-terminal domain-containing protein</fullName>
    </recommendedName>
</protein>
<keyword evidence="5 7" id="KW-1133">Transmembrane helix</keyword>
<evidence type="ECO:0000256" key="6">
    <source>
        <dbReference type="ARBA" id="ARBA00023136"/>
    </source>
</evidence>
<name>A0A261RNY6_9BORD</name>
<feature type="domain" description="ABC3 transporter permease C-terminal" evidence="8">
    <location>
        <begin position="294"/>
        <end position="404"/>
    </location>
</feature>
<evidence type="ECO:0000256" key="3">
    <source>
        <dbReference type="ARBA" id="ARBA00022475"/>
    </source>
</evidence>
<dbReference type="PIRSF" id="PIRSF031773">
    <property type="entry name" value="DevC"/>
    <property type="match status" value="1"/>
</dbReference>
<dbReference type="Pfam" id="PF02687">
    <property type="entry name" value="FtsX"/>
    <property type="match status" value="1"/>
</dbReference>
<dbReference type="EMBL" id="NEVJ01000001">
    <property type="protein sequence ID" value="OZI26392.1"/>
    <property type="molecule type" value="Genomic_DNA"/>
</dbReference>
<dbReference type="RefSeq" id="WP_094845494.1">
    <property type="nucleotide sequence ID" value="NZ_NEVJ01000001.1"/>
</dbReference>
<reference evidence="9" key="1">
    <citation type="submission" date="2017-05" db="EMBL/GenBank/DDBJ databases">
        <title>Complete and WGS of Bordetella genogroups.</title>
        <authorList>
            <person name="Spilker T."/>
            <person name="Lipuma J."/>
        </authorList>
    </citation>
    <scope>NUCLEOTIDE SEQUENCE</scope>
    <source>
        <strain evidence="9">AU21707</strain>
    </source>
</reference>
<comment type="subcellular location">
    <subcellularLocation>
        <location evidence="1">Cell membrane</location>
        <topology evidence="1">Multi-pass membrane protein</topology>
    </subcellularLocation>
</comment>
<dbReference type="PANTHER" id="PTHR43738:SF1">
    <property type="entry name" value="HEMIN TRANSPORT SYSTEM PERMEASE PROTEIN HRTB-RELATED"/>
    <property type="match status" value="1"/>
</dbReference>
<keyword evidence="2" id="KW-0813">Transport</keyword>
<evidence type="ECO:0000313" key="9">
    <source>
        <dbReference type="EMBL" id="OZI26392.1"/>
    </source>
</evidence>
<feature type="transmembrane region" description="Helical" evidence="7">
    <location>
        <begin position="288"/>
        <end position="315"/>
    </location>
</feature>
<dbReference type="Proteomes" id="UP000216857">
    <property type="component" value="Unassembled WGS sequence"/>
</dbReference>
<evidence type="ECO:0000256" key="4">
    <source>
        <dbReference type="ARBA" id="ARBA00022692"/>
    </source>
</evidence>
<keyword evidence="10" id="KW-1185">Reference proteome</keyword>
<evidence type="ECO:0000256" key="5">
    <source>
        <dbReference type="ARBA" id="ARBA00022989"/>
    </source>
</evidence>
<comment type="caution">
    <text evidence="9">The sequence shown here is derived from an EMBL/GenBank/DDBJ whole genome shotgun (WGS) entry which is preliminary data.</text>
</comment>
<evidence type="ECO:0000256" key="1">
    <source>
        <dbReference type="ARBA" id="ARBA00004651"/>
    </source>
</evidence>
<feature type="transmembrane region" description="Helical" evidence="7">
    <location>
        <begin position="377"/>
        <end position="399"/>
    </location>
</feature>
<dbReference type="GO" id="GO:0005886">
    <property type="term" value="C:plasma membrane"/>
    <property type="evidence" value="ECO:0007669"/>
    <property type="project" value="UniProtKB-SubCell"/>
</dbReference>
<evidence type="ECO:0000256" key="7">
    <source>
        <dbReference type="SAM" id="Phobius"/>
    </source>
</evidence>
<dbReference type="InterPro" id="IPR051125">
    <property type="entry name" value="ABC-4/HrtB_transporter"/>
</dbReference>